<gene>
    <name evidence="3" type="ORF">GCM10011588_30600</name>
</gene>
<comment type="caution">
    <text evidence="3">The sequence shown here is derived from an EMBL/GenBank/DDBJ whole genome shotgun (WGS) entry which is preliminary data.</text>
</comment>
<organism evidence="3 4">
    <name type="scientific">Nocardia jinanensis</name>
    <dbReference type="NCBI Taxonomy" id="382504"/>
    <lineage>
        <taxon>Bacteria</taxon>
        <taxon>Bacillati</taxon>
        <taxon>Actinomycetota</taxon>
        <taxon>Actinomycetes</taxon>
        <taxon>Mycobacteriales</taxon>
        <taxon>Nocardiaceae</taxon>
        <taxon>Nocardia</taxon>
    </lineage>
</organism>
<dbReference type="Pfam" id="PF13478">
    <property type="entry name" value="XdhC_C"/>
    <property type="match status" value="1"/>
</dbReference>
<dbReference type="Pfam" id="PF02625">
    <property type="entry name" value="XdhC_CoxI"/>
    <property type="match status" value="1"/>
</dbReference>
<dbReference type="AlphaFoldDB" id="A0A917RMD6"/>
<protein>
    <submittedName>
        <fullName evidence="3">Xanthine dehydrogenase</fullName>
    </submittedName>
</protein>
<dbReference type="InterPro" id="IPR003777">
    <property type="entry name" value="XdhC_CoxI"/>
</dbReference>
<dbReference type="PANTHER" id="PTHR30388">
    <property type="entry name" value="ALDEHYDE OXIDOREDUCTASE MOLYBDENUM COFACTOR ASSEMBLY PROTEIN"/>
    <property type="match status" value="1"/>
</dbReference>
<sequence>MREILDQLVMWNRENIAYAVATVIQTFGSAPRGPGAAMAVSENNVVVGSISGGCVESAVVAIAADVIASGAASYQRFGVSDDDAFAVGLTCGGTIEVFVVPHTPAFARTLDGLHRAVHAQAPVALGTTLSGPNPAHLLFDGTLHGSTGSAALDRAVESRMAGLLAAGASDVVECSAGERCHSTAGLFVTSFAPPPRMIVFGAIDFAHAVVRVGKLMGYFVTLCDARPAFATRARFPEADEIVIDWPHRYLRSQHLDPRAALCVLTHDEKFDVPLLEYALRLDVGYVGAMGSRRTCLNRERELRLLGLGDTELDRLHAPIGLDIGGRTPAETAISIAAEIVSAREGRPGKPLRESRSPIHARIDEAPKRAARLA</sequence>
<name>A0A917RMD6_9NOCA</name>
<feature type="domain" description="XdhC- CoxI" evidence="1">
    <location>
        <begin position="11"/>
        <end position="78"/>
    </location>
</feature>
<dbReference type="EMBL" id="BMMH01000005">
    <property type="protein sequence ID" value="GGL13982.1"/>
    <property type="molecule type" value="Genomic_DNA"/>
</dbReference>
<evidence type="ECO:0000259" key="2">
    <source>
        <dbReference type="Pfam" id="PF13478"/>
    </source>
</evidence>
<dbReference type="InterPro" id="IPR052698">
    <property type="entry name" value="MoCofactor_Util/Proc"/>
</dbReference>
<dbReference type="PANTHER" id="PTHR30388:SF4">
    <property type="entry name" value="MOLYBDENUM COFACTOR INSERTION CHAPERONE PAOD"/>
    <property type="match status" value="1"/>
</dbReference>
<evidence type="ECO:0000313" key="4">
    <source>
        <dbReference type="Proteomes" id="UP000638263"/>
    </source>
</evidence>
<evidence type="ECO:0000259" key="1">
    <source>
        <dbReference type="Pfam" id="PF02625"/>
    </source>
</evidence>
<dbReference type="RefSeq" id="WP_062997464.1">
    <property type="nucleotide sequence ID" value="NZ_BMMH01000005.1"/>
</dbReference>
<reference evidence="3" key="1">
    <citation type="journal article" date="2014" name="Int. J. Syst. Evol. Microbiol.">
        <title>Complete genome sequence of Corynebacterium casei LMG S-19264T (=DSM 44701T), isolated from a smear-ripened cheese.</title>
        <authorList>
            <consortium name="US DOE Joint Genome Institute (JGI-PGF)"/>
            <person name="Walter F."/>
            <person name="Albersmeier A."/>
            <person name="Kalinowski J."/>
            <person name="Ruckert C."/>
        </authorList>
    </citation>
    <scope>NUCLEOTIDE SEQUENCE</scope>
    <source>
        <strain evidence="3">CGMCC 4.3508</strain>
    </source>
</reference>
<feature type="domain" description="XdhC Rossmann" evidence="2">
    <location>
        <begin position="197"/>
        <end position="339"/>
    </location>
</feature>
<dbReference type="Proteomes" id="UP000638263">
    <property type="component" value="Unassembled WGS sequence"/>
</dbReference>
<dbReference type="InterPro" id="IPR027051">
    <property type="entry name" value="XdhC_Rossmann_dom"/>
</dbReference>
<accession>A0A917RMD6</accession>
<proteinExistence type="predicted"/>
<reference evidence="3" key="2">
    <citation type="submission" date="2020-09" db="EMBL/GenBank/DDBJ databases">
        <authorList>
            <person name="Sun Q."/>
            <person name="Zhou Y."/>
        </authorList>
    </citation>
    <scope>NUCLEOTIDE SEQUENCE</scope>
    <source>
        <strain evidence="3">CGMCC 4.3508</strain>
    </source>
</reference>
<dbReference type="Gene3D" id="3.40.50.720">
    <property type="entry name" value="NAD(P)-binding Rossmann-like Domain"/>
    <property type="match status" value="1"/>
</dbReference>
<keyword evidence="4" id="KW-1185">Reference proteome</keyword>
<evidence type="ECO:0000313" key="3">
    <source>
        <dbReference type="EMBL" id="GGL13982.1"/>
    </source>
</evidence>